<reference evidence="1" key="1">
    <citation type="submission" date="2021-09" db="EMBL/GenBank/DDBJ databases">
        <title>The genome of Mauremys mutica provides insights into the evolution of semi-aquatic lifestyle.</title>
        <authorList>
            <person name="Gong S."/>
            <person name="Gao Y."/>
        </authorList>
    </citation>
    <scope>NUCLEOTIDE SEQUENCE</scope>
    <source>
        <strain evidence="1">MM-2020</strain>
        <tissue evidence="1">Muscle</tissue>
    </source>
</reference>
<sequence>MAREDQGLNPEEVRKLLRTASTVPGCDMGIALWMQAARRWQSLFTLVRSLAQGEALQEVSRQYTAGSLAPEEAPDVFVERMVLAGLLTGWYLARAQRGVIPRTLSEIEAYCSNVAQRCSDGCGSVEAGRAPRHITP</sequence>
<gene>
    <name evidence="1" type="ORF">KIL84_016121</name>
</gene>
<dbReference type="Proteomes" id="UP000827986">
    <property type="component" value="Unassembled WGS sequence"/>
</dbReference>
<dbReference type="EMBL" id="JAHDVG010000487">
    <property type="protein sequence ID" value="KAH1166949.1"/>
    <property type="molecule type" value="Genomic_DNA"/>
</dbReference>
<name>A0A9D4AQG4_9SAUR</name>
<proteinExistence type="predicted"/>
<dbReference type="AlphaFoldDB" id="A0A9D4AQG4"/>
<comment type="caution">
    <text evidence="1">The sequence shown here is derived from an EMBL/GenBank/DDBJ whole genome shotgun (WGS) entry which is preliminary data.</text>
</comment>
<evidence type="ECO:0000313" key="1">
    <source>
        <dbReference type="EMBL" id="KAH1166949.1"/>
    </source>
</evidence>
<evidence type="ECO:0000313" key="2">
    <source>
        <dbReference type="Proteomes" id="UP000827986"/>
    </source>
</evidence>
<protein>
    <submittedName>
        <fullName evidence="1">Uncharacterized protein</fullName>
    </submittedName>
</protein>
<accession>A0A9D4AQG4</accession>
<organism evidence="1 2">
    <name type="scientific">Mauremys mutica</name>
    <name type="common">yellowpond turtle</name>
    <dbReference type="NCBI Taxonomy" id="74926"/>
    <lineage>
        <taxon>Eukaryota</taxon>
        <taxon>Metazoa</taxon>
        <taxon>Chordata</taxon>
        <taxon>Craniata</taxon>
        <taxon>Vertebrata</taxon>
        <taxon>Euteleostomi</taxon>
        <taxon>Archelosauria</taxon>
        <taxon>Testudinata</taxon>
        <taxon>Testudines</taxon>
        <taxon>Cryptodira</taxon>
        <taxon>Durocryptodira</taxon>
        <taxon>Testudinoidea</taxon>
        <taxon>Geoemydidae</taxon>
        <taxon>Geoemydinae</taxon>
        <taxon>Mauremys</taxon>
    </lineage>
</organism>
<keyword evidence="2" id="KW-1185">Reference proteome</keyword>